<dbReference type="AlphaFoldDB" id="A0A939BPN5"/>
<comment type="caution">
    <text evidence="2">The sequence shown here is derived from an EMBL/GenBank/DDBJ whole genome shotgun (WGS) entry which is preliminary data.</text>
</comment>
<dbReference type="Pfam" id="PF05239">
    <property type="entry name" value="PRC"/>
    <property type="match status" value="1"/>
</dbReference>
<dbReference type="InterPro" id="IPR014238">
    <property type="entry name" value="Spore_YlmC/YmxH"/>
</dbReference>
<dbReference type="RefSeq" id="WP_338035290.1">
    <property type="nucleotide sequence ID" value="NZ_JAFBDQ010000001.1"/>
</dbReference>
<keyword evidence="3" id="KW-1185">Reference proteome</keyword>
<protein>
    <submittedName>
        <fullName evidence="2">YlmC/YmxH family sporulation protein</fullName>
    </submittedName>
</protein>
<dbReference type="PANTHER" id="PTHR40061">
    <property type="entry name" value="SPORULATION PROTEIN YLMC-RELATED"/>
    <property type="match status" value="1"/>
</dbReference>
<dbReference type="EMBL" id="JAFBDQ010000001">
    <property type="protein sequence ID" value="MBM7555399.1"/>
    <property type="molecule type" value="Genomic_DNA"/>
</dbReference>
<dbReference type="PANTHER" id="PTHR40061:SF1">
    <property type="entry name" value="SPORULATION PROTEIN YLMC-RELATED"/>
    <property type="match status" value="1"/>
</dbReference>
<organism evidence="2 3">
    <name type="scientific">Halanaerobacter jeridensis</name>
    <dbReference type="NCBI Taxonomy" id="706427"/>
    <lineage>
        <taxon>Bacteria</taxon>
        <taxon>Bacillati</taxon>
        <taxon>Bacillota</taxon>
        <taxon>Clostridia</taxon>
        <taxon>Halanaerobiales</taxon>
        <taxon>Halobacteroidaceae</taxon>
        <taxon>Halanaerobacter</taxon>
    </lineage>
</organism>
<evidence type="ECO:0000313" key="2">
    <source>
        <dbReference type="EMBL" id="MBM7555399.1"/>
    </source>
</evidence>
<accession>A0A939BPN5</accession>
<evidence type="ECO:0000313" key="3">
    <source>
        <dbReference type="Proteomes" id="UP000774000"/>
    </source>
</evidence>
<dbReference type="SUPFAM" id="SSF50346">
    <property type="entry name" value="PRC-barrel domain"/>
    <property type="match status" value="1"/>
</dbReference>
<sequence length="84" mass="9486">MKTSELSAKDVVNISNGQRLGEVVDVDINLNEGMIKGIMIPQQSGIFNFLSQQENIYISWDDIHKIGEDVILVKLIKDEKQLLD</sequence>
<evidence type="ECO:0000259" key="1">
    <source>
        <dbReference type="Pfam" id="PF05239"/>
    </source>
</evidence>
<dbReference type="Proteomes" id="UP000774000">
    <property type="component" value="Unassembled WGS sequence"/>
</dbReference>
<dbReference type="NCBIfam" id="TIGR02888">
    <property type="entry name" value="spore_YlmC_YmxH"/>
    <property type="match status" value="1"/>
</dbReference>
<dbReference type="Gene3D" id="2.30.30.240">
    <property type="entry name" value="PRC-barrel domain"/>
    <property type="match status" value="1"/>
</dbReference>
<dbReference type="InterPro" id="IPR011033">
    <property type="entry name" value="PRC_barrel-like_sf"/>
</dbReference>
<proteinExistence type="predicted"/>
<name>A0A939BPN5_9FIRM</name>
<feature type="domain" description="PRC-barrel" evidence="1">
    <location>
        <begin position="4"/>
        <end position="79"/>
    </location>
</feature>
<dbReference type="InterPro" id="IPR027275">
    <property type="entry name" value="PRC-brl_dom"/>
</dbReference>
<reference evidence="2" key="1">
    <citation type="submission" date="2021-01" db="EMBL/GenBank/DDBJ databases">
        <title>Genomic Encyclopedia of Type Strains, Phase IV (KMG-IV): sequencing the most valuable type-strain genomes for metagenomic binning, comparative biology and taxonomic classification.</title>
        <authorList>
            <person name="Goeker M."/>
        </authorList>
    </citation>
    <scope>NUCLEOTIDE SEQUENCE</scope>
    <source>
        <strain evidence="2">DSM 23230</strain>
    </source>
</reference>
<gene>
    <name evidence="2" type="ORF">JOC47_000223</name>
</gene>